<proteinExistence type="predicted"/>
<dbReference type="GeneID" id="110119209"/>
<dbReference type="Proteomes" id="UP000835206">
    <property type="component" value="Chromosome 1"/>
</dbReference>
<dbReference type="AlphaFoldDB" id="A0A9C6W252"/>
<sequence length="204" mass="23127">MCSCNKQECTDDFVSLSYEPELSSQEASWHTPVDQIVEDSYDEYCSPACATPVTPRTPVSTRREFRTPAAPLRVLSQRRDLRQGVAVASRRLNYDTIAAADITFDSLDTDDSTGSSRKLFSLFNYPCIFVKRVFHYLEIMRSNRILTLISASRTNFTRHVSMCSFVYSSNSSNSPNSYRETSTNILSTSYQTITTRKTISTQNN</sequence>
<protein>
    <submittedName>
        <fullName evidence="2">Uncharacterized protein LOC110119209 isoform X1</fullName>
    </submittedName>
</protein>
<reference evidence="2" key="1">
    <citation type="submission" date="2025-08" db="UniProtKB">
        <authorList>
            <consortium name="RefSeq"/>
        </authorList>
    </citation>
    <scope>IDENTIFICATION</scope>
</reference>
<organism evidence="1 2">
    <name type="scientific">Bombus terrestris</name>
    <name type="common">Buff-tailed bumblebee</name>
    <name type="synonym">Apis terrestris</name>
    <dbReference type="NCBI Taxonomy" id="30195"/>
    <lineage>
        <taxon>Eukaryota</taxon>
        <taxon>Metazoa</taxon>
        <taxon>Ecdysozoa</taxon>
        <taxon>Arthropoda</taxon>
        <taxon>Hexapoda</taxon>
        <taxon>Insecta</taxon>
        <taxon>Pterygota</taxon>
        <taxon>Neoptera</taxon>
        <taxon>Endopterygota</taxon>
        <taxon>Hymenoptera</taxon>
        <taxon>Apocrita</taxon>
        <taxon>Aculeata</taxon>
        <taxon>Apoidea</taxon>
        <taxon>Anthophila</taxon>
        <taxon>Apidae</taxon>
        <taxon>Bombus</taxon>
        <taxon>Bombus</taxon>
    </lineage>
</organism>
<dbReference type="OrthoDB" id="7616713at2759"/>
<name>A0A9C6W252_BOMTE</name>
<evidence type="ECO:0000313" key="2">
    <source>
        <dbReference type="RefSeq" id="XP_048260808.1"/>
    </source>
</evidence>
<evidence type="ECO:0000313" key="1">
    <source>
        <dbReference type="Proteomes" id="UP000835206"/>
    </source>
</evidence>
<keyword evidence="1" id="KW-1185">Reference proteome</keyword>
<accession>A0A9C6W252</accession>
<gene>
    <name evidence="2" type="primary">LOC110119209</name>
</gene>
<dbReference type="RefSeq" id="XP_048260808.1">
    <property type="nucleotide sequence ID" value="XM_048404851.1"/>
</dbReference>